<dbReference type="EMBL" id="CDPU01000096">
    <property type="protein sequence ID" value="CEO57348.1"/>
    <property type="molecule type" value="Genomic_DNA"/>
</dbReference>
<sequence length="146" mass="16250">MSLSVISCSSAFLNFSFNPSNTFNMLYTSFVARALAAFSILTAPVLGGTVNIPPELDARSAAKDVDIKWWTTLECKRSEHANGYNSGDCLNVEQRTAASMQRRKQTSCKMIRYEGKKCTGYSERGLNLHDCFSVKGSRWKSLKVQC</sequence>
<name>A0A0B7KIG1_BIOOC</name>
<dbReference type="AlphaFoldDB" id="A0A0B7KIG1"/>
<proteinExistence type="predicted"/>
<protein>
    <submittedName>
        <fullName evidence="1">Uncharacterized protein</fullName>
    </submittedName>
</protein>
<evidence type="ECO:0000313" key="1">
    <source>
        <dbReference type="EMBL" id="CEO57348.1"/>
    </source>
</evidence>
<reference evidence="1" key="1">
    <citation type="submission" date="2015-01" db="EMBL/GenBank/DDBJ databases">
        <authorList>
            <person name="Durling Mikael"/>
        </authorList>
    </citation>
    <scope>NUCLEOTIDE SEQUENCE</scope>
</reference>
<accession>A0A0B7KIG1</accession>
<gene>
    <name evidence="1" type="ORF">BN869_000013406_1</name>
</gene>
<organism evidence="1">
    <name type="scientific">Bionectria ochroleuca</name>
    <name type="common">Gliocladium roseum</name>
    <dbReference type="NCBI Taxonomy" id="29856"/>
    <lineage>
        <taxon>Eukaryota</taxon>
        <taxon>Fungi</taxon>
        <taxon>Dikarya</taxon>
        <taxon>Ascomycota</taxon>
        <taxon>Pezizomycotina</taxon>
        <taxon>Sordariomycetes</taxon>
        <taxon>Hypocreomycetidae</taxon>
        <taxon>Hypocreales</taxon>
        <taxon>Bionectriaceae</taxon>
        <taxon>Clonostachys</taxon>
    </lineage>
</organism>